<name>C6DZM6_GEOSM</name>
<dbReference type="InterPro" id="IPR043519">
    <property type="entry name" value="NT_sf"/>
</dbReference>
<protein>
    <recommendedName>
        <fullName evidence="2">Nucleotidyltransferase family protein</fullName>
    </recommendedName>
</protein>
<reference evidence="1" key="1">
    <citation type="submission" date="2009-07" db="EMBL/GenBank/DDBJ databases">
        <title>Complete sequence of Geobacter sp. M21.</title>
        <authorList>
            <consortium name="US DOE Joint Genome Institute"/>
            <person name="Lucas S."/>
            <person name="Copeland A."/>
            <person name="Lapidus A."/>
            <person name="Glavina del Rio T."/>
            <person name="Dalin E."/>
            <person name="Tice H."/>
            <person name="Bruce D."/>
            <person name="Goodwin L."/>
            <person name="Pitluck S."/>
            <person name="Saunders E."/>
            <person name="Brettin T."/>
            <person name="Detter J.C."/>
            <person name="Han C."/>
            <person name="Larimer F."/>
            <person name="Land M."/>
            <person name="Hauser L."/>
            <person name="Kyrpides N."/>
            <person name="Ovchinnikova G."/>
            <person name="Lovley D."/>
        </authorList>
    </citation>
    <scope>NUCLEOTIDE SEQUENCE [LARGE SCALE GENOMIC DNA]</scope>
    <source>
        <strain evidence="1">M21</strain>
    </source>
</reference>
<evidence type="ECO:0008006" key="2">
    <source>
        <dbReference type="Google" id="ProtNLM"/>
    </source>
</evidence>
<dbReference type="HOGENOM" id="CLU_1114501_0_0_7"/>
<gene>
    <name evidence="1" type="ordered locus">GM21_0530</name>
</gene>
<proteinExistence type="predicted"/>
<dbReference type="SUPFAM" id="SSF81301">
    <property type="entry name" value="Nucleotidyltransferase"/>
    <property type="match status" value="1"/>
</dbReference>
<dbReference type="eggNOG" id="COG4914">
    <property type="taxonomic scope" value="Bacteria"/>
</dbReference>
<dbReference type="KEGG" id="gem:GM21_0530"/>
<dbReference type="AlphaFoldDB" id="C6DZM6"/>
<sequence length="246" mass="27889">MQASHGPENASEIMAGLIPPEQWTVYADFITEMARLNIPHAVGGGLAVSAYSACVRNTKDMDIYLLEKDSRQVVEMTRKLGFEEYTEVPYDRTWSYRCSRGGYIVDLLWKMLNGRSSIDEIWLTMGWDLVVREVPVKLLPVEELIWSKLYILRRDRADWPDILSLLYAHGDELDWDRLLGNLGADRLVLGGVVSLLRWFCPGMACRLPESIWAPMGLLPPACSTAEINHDRVALFNCEHLFGGDLS</sequence>
<dbReference type="EMBL" id="CP001661">
    <property type="protein sequence ID" value="ACT16608.1"/>
    <property type="molecule type" value="Genomic_DNA"/>
</dbReference>
<accession>C6DZM6</accession>
<evidence type="ECO:0000313" key="1">
    <source>
        <dbReference type="EMBL" id="ACT16608.1"/>
    </source>
</evidence>
<dbReference type="Gene3D" id="3.30.460.40">
    <property type="match status" value="1"/>
</dbReference>
<organism evidence="1">
    <name type="scientific">Geobacter sp. (strain M21)</name>
    <dbReference type="NCBI Taxonomy" id="443144"/>
    <lineage>
        <taxon>Bacteria</taxon>
        <taxon>Pseudomonadati</taxon>
        <taxon>Thermodesulfobacteriota</taxon>
        <taxon>Desulfuromonadia</taxon>
        <taxon>Geobacterales</taxon>
        <taxon>Geobacteraceae</taxon>
        <taxon>Geobacter</taxon>
    </lineage>
</organism>
<dbReference type="STRING" id="443144.GM21_0530"/>
<dbReference type="OrthoDB" id="9782533at2"/>